<gene>
    <name evidence="1" type="ORF">SVIM_LOCUS138705</name>
</gene>
<organism evidence="1">
    <name type="scientific">Salix viminalis</name>
    <name type="common">Common osier</name>
    <name type="synonym">Basket willow</name>
    <dbReference type="NCBI Taxonomy" id="40686"/>
    <lineage>
        <taxon>Eukaryota</taxon>
        <taxon>Viridiplantae</taxon>
        <taxon>Streptophyta</taxon>
        <taxon>Embryophyta</taxon>
        <taxon>Tracheophyta</taxon>
        <taxon>Spermatophyta</taxon>
        <taxon>Magnoliopsida</taxon>
        <taxon>eudicotyledons</taxon>
        <taxon>Gunneridae</taxon>
        <taxon>Pentapetalae</taxon>
        <taxon>rosids</taxon>
        <taxon>fabids</taxon>
        <taxon>Malpighiales</taxon>
        <taxon>Salicaceae</taxon>
        <taxon>Saliceae</taxon>
        <taxon>Salix</taxon>
    </lineage>
</organism>
<proteinExistence type="predicted"/>
<dbReference type="AlphaFoldDB" id="A0A6N2KUU6"/>
<reference evidence="1" key="1">
    <citation type="submission" date="2019-03" db="EMBL/GenBank/DDBJ databases">
        <authorList>
            <person name="Mank J."/>
            <person name="Almeida P."/>
        </authorList>
    </citation>
    <scope>NUCLEOTIDE SEQUENCE</scope>
    <source>
        <strain evidence="1">78183</strain>
    </source>
</reference>
<dbReference type="EMBL" id="CAADRP010000779">
    <property type="protein sequence ID" value="VFU32007.1"/>
    <property type="molecule type" value="Genomic_DNA"/>
</dbReference>
<name>A0A6N2KUU6_SALVM</name>
<sequence length="76" mass="9170">MQHNDFRDELYPLYNLKDTMRYENQWNEISSKFGLPSEVYLPPFFHSSVYHHHRHCPHLCRLQNGSTAPIHFQLIS</sequence>
<evidence type="ECO:0000313" key="1">
    <source>
        <dbReference type="EMBL" id="VFU32007.1"/>
    </source>
</evidence>
<protein>
    <submittedName>
        <fullName evidence="1">Uncharacterized protein</fullName>
    </submittedName>
</protein>
<accession>A0A6N2KUU6</accession>